<dbReference type="NCBIfam" id="TIGR02118">
    <property type="entry name" value="EthD family reductase"/>
    <property type="match status" value="1"/>
</dbReference>
<evidence type="ECO:0000259" key="1">
    <source>
        <dbReference type="Pfam" id="PF07110"/>
    </source>
</evidence>
<comment type="caution">
    <text evidence="2">The sequence shown here is derived from an EMBL/GenBank/DDBJ whole genome shotgun (WGS) entry which is preliminary data.</text>
</comment>
<organism evidence="2 3">
    <name type="scientific">Phytohabitans rumicis</name>
    <dbReference type="NCBI Taxonomy" id="1076125"/>
    <lineage>
        <taxon>Bacteria</taxon>
        <taxon>Bacillati</taxon>
        <taxon>Actinomycetota</taxon>
        <taxon>Actinomycetes</taxon>
        <taxon>Micromonosporales</taxon>
        <taxon>Micromonosporaceae</taxon>
    </lineage>
</organism>
<dbReference type="SUPFAM" id="SSF54909">
    <property type="entry name" value="Dimeric alpha+beta barrel"/>
    <property type="match status" value="1"/>
</dbReference>
<dbReference type="Proteomes" id="UP000482960">
    <property type="component" value="Unassembled WGS sequence"/>
</dbReference>
<sequence>MYNLVVLASRPPEWSHEQFIAWWRGEHAGVTLALPGLRRWRHMAVDRALEPRSEGWDGLSVLSFDTAEDLDLALASPEWKAAIAHVGPMRGRRIAVMGPEAELFTA</sequence>
<feature type="domain" description="EthD" evidence="1">
    <location>
        <begin position="12"/>
        <end position="84"/>
    </location>
</feature>
<dbReference type="GO" id="GO:0016491">
    <property type="term" value="F:oxidoreductase activity"/>
    <property type="evidence" value="ECO:0007669"/>
    <property type="project" value="InterPro"/>
</dbReference>
<evidence type="ECO:0000313" key="2">
    <source>
        <dbReference type="EMBL" id="GFJ86459.1"/>
    </source>
</evidence>
<dbReference type="AlphaFoldDB" id="A0A6V8KVX7"/>
<evidence type="ECO:0000313" key="3">
    <source>
        <dbReference type="Proteomes" id="UP000482960"/>
    </source>
</evidence>
<gene>
    <name evidence="2" type="ORF">Prum_001010</name>
</gene>
<dbReference type="Gene3D" id="3.30.70.100">
    <property type="match status" value="1"/>
</dbReference>
<dbReference type="EMBL" id="BLPG01000001">
    <property type="protein sequence ID" value="GFJ86459.1"/>
    <property type="molecule type" value="Genomic_DNA"/>
</dbReference>
<protein>
    <recommendedName>
        <fullName evidence="1">EthD domain-containing protein</fullName>
    </recommendedName>
</protein>
<name>A0A6V8KVX7_9ACTN</name>
<keyword evidence="3" id="KW-1185">Reference proteome</keyword>
<proteinExistence type="predicted"/>
<dbReference type="InterPro" id="IPR011008">
    <property type="entry name" value="Dimeric_a/b-barrel"/>
</dbReference>
<reference evidence="2 3" key="1">
    <citation type="submission" date="2020-03" db="EMBL/GenBank/DDBJ databases">
        <title>Whole genome shotgun sequence of Phytohabitans rumicis NBRC 108638.</title>
        <authorList>
            <person name="Komaki H."/>
            <person name="Tamura T."/>
        </authorList>
    </citation>
    <scope>NUCLEOTIDE SEQUENCE [LARGE SCALE GENOMIC DNA]</scope>
    <source>
        <strain evidence="2 3">NBRC 108638</strain>
    </source>
</reference>
<reference evidence="2 3" key="2">
    <citation type="submission" date="2020-03" db="EMBL/GenBank/DDBJ databases">
        <authorList>
            <person name="Ichikawa N."/>
            <person name="Kimura A."/>
            <person name="Kitahashi Y."/>
            <person name="Uohara A."/>
        </authorList>
    </citation>
    <scope>NUCLEOTIDE SEQUENCE [LARGE SCALE GENOMIC DNA]</scope>
    <source>
        <strain evidence="2 3">NBRC 108638</strain>
    </source>
</reference>
<dbReference type="RefSeq" id="WP_173072938.1">
    <property type="nucleotide sequence ID" value="NZ_BAABJB010000008.1"/>
</dbReference>
<dbReference type="Pfam" id="PF07110">
    <property type="entry name" value="EthD"/>
    <property type="match status" value="1"/>
</dbReference>
<accession>A0A6V8KVX7</accession>
<dbReference type="InterPro" id="IPR009799">
    <property type="entry name" value="EthD_dom"/>
</dbReference>